<evidence type="ECO:0000313" key="7">
    <source>
        <dbReference type="EMBL" id="KAJ8315242.1"/>
    </source>
</evidence>
<keyword evidence="1" id="KW-0813">Transport</keyword>
<proteinExistence type="predicted"/>
<keyword evidence="2" id="KW-0677">Repeat</keyword>
<evidence type="ECO:0000256" key="6">
    <source>
        <dbReference type="SAM" id="Coils"/>
    </source>
</evidence>
<keyword evidence="5" id="KW-0407">Ion channel</keyword>
<keyword evidence="3" id="KW-0040">ANK repeat</keyword>
<evidence type="ECO:0000256" key="3">
    <source>
        <dbReference type="ARBA" id="ARBA00023043"/>
    </source>
</evidence>
<keyword evidence="4" id="KW-0406">Ion transport</keyword>
<dbReference type="Proteomes" id="UP001217089">
    <property type="component" value="Unassembled WGS sequence"/>
</dbReference>
<evidence type="ECO:0000313" key="8">
    <source>
        <dbReference type="Proteomes" id="UP001217089"/>
    </source>
</evidence>
<dbReference type="EMBL" id="JARBDR010000337">
    <property type="protein sequence ID" value="KAJ8315242.1"/>
    <property type="molecule type" value="Genomic_DNA"/>
</dbReference>
<dbReference type="PANTHER" id="PTHR47143">
    <property type="entry name" value="TRANSIENT RECEPTOR POTENTIAL CATION CHANNEL PROTEIN PAINLESS"/>
    <property type="match status" value="1"/>
</dbReference>
<evidence type="ECO:0000256" key="5">
    <source>
        <dbReference type="ARBA" id="ARBA00023303"/>
    </source>
</evidence>
<reference evidence="7 8" key="1">
    <citation type="submission" date="2022-12" db="EMBL/GenBank/DDBJ databases">
        <title>Chromosome-level genome of Tegillarca granosa.</title>
        <authorList>
            <person name="Kim J."/>
        </authorList>
    </citation>
    <scope>NUCLEOTIDE SEQUENCE [LARGE SCALE GENOMIC DNA]</scope>
    <source>
        <strain evidence="7">Teg-2019</strain>
        <tissue evidence="7">Adductor muscle</tissue>
    </source>
</reference>
<keyword evidence="8" id="KW-1185">Reference proteome</keyword>
<accession>A0ABQ9FFH7</accession>
<dbReference type="InterPro" id="IPR052076">
    <property type="entry name" value="TRP_cation_channel"/>
</dbReference>
<evidence type="ECO:0000256" key="4">
    <source>
        <dbReference type="ARBA" id="ARBA00023065"/>
    </source>
</evidence>
<dbReference type="PANTHER" id="PTHR47143:SF3">
    <property type="entry name" value="PWWP DOMAIN-CONTAINING PROTEIN"/>
    <property type="match status" value="1"/>
</dbReference>
<gene>
    <name evidence="7" type="ORF">KUTeg_007392</name>
</gene>
<comment type="caution">
    <text evidence="7">The sequence shown here is derived from an EMBL/GenBank/DDBJ whole genome shotgun (WGS) entry which is preliminary data.</text>
</comment>
<protein>
    <submittedName>
        <fullName evidence="7">Uncharacterized protein</fullName>
    </submittedName>
</protein>
<sequence>MFTEGLSAMVWDYFLWLIFNHDGVVGLAVDDIKLVQDQAALKRMAMQVELALDVERVVPEIIRRRFVRKCETVRPNEGSRNPFKKLVNIESGALSSAAISKALDPELDEIEKVQEAQEQLQKDVHKLRLHVKELRATSSRMEGMMKALLQSQNVRFEEEDFQDAEGT</sequence>
<evidence type="ECO:0000256" key="1">
    <source>
        <dbReference type="ARBA" id="ARBA00022448"/>
    </source>
</evidence>
<evidence type="ECO:0000256" key="2">
    <source>
        <dbReference type="ARBA" id="ARBA00022737"/>
    </source>
</evidence>
<name>A0ABQ9FFH7_TEGGR</name>
<organism evidence="7 8">
    <name type="scientific">Tegillarca granosa</name>
    <name type="common">Malaysian cockle</name>
    <name type="synonym">Anadara granosa</name>
    <dbReference type="NCBI Taxonomy" id="220873"/>
    <lineage>
        <taxon>Eukaryota</taxon>
        <taxon>Metazoa</taxon>
        <taxon>Spiralia</taxon>
        <taxon>Lophotrochozoa</taxon>
        <taxon>Mollusca</taxon>
        <taxon>Bivalvia</taxon>
        <taxon>Autobranchia</taxon>
        <taxon>Pteriomorphia</taxon>
        <taxon>Arcoida</taxon>
        <taxon>Arcoidea</taxon>
        <taxon>Arcidae</taxon>
        <taxon>Tegillarca</taxon>
    </lineage>
</organism>
<feature type="coiled-coil region" evidence="6">
    <location>
        <begin position="110"/>
        <end position="137"/>
    </location>
</feature>
<keyword evidence="6" id="KW-0175">Coiled coil</keyword>